<dbReference type="EMBL" id="BTGC01000008">
    <property type="protein sequence ID" value="GMM52883.1"/>
    <property type="molecule type" value="Genomic_DNA"/>
</dbReference>
<dbReference type="SUPFAM" id="SSF48371">
    <property type="entry name" value="ARM repeat"/>
    <property type="match status" value="1"/>
</dbReference>
<protein>
    <submittedName>
        <fullName evidence="5">mRNA-binding ribosome synthesis protein</fullName>
    </submittedName>
</protein>
<feature type="compositionally biased region" description="Basic and acidic residues" evidence="4">
    <location>
        <begin position="17"/>
        <end position="33"/>
    </location>
</feature>
<accession>A0AAV5RP02</accession>
<evidence type="ECO:0000313" key="5">
    <source>
        <dbReference type="EMBL" id="GMM52883.1"/>
    </source>
</evidence>
<dbReference type="AlphaFoldDB" id="A0AAV5RP02"/>
<dbReference type="PANTHER" id="PTHR12687">
    <property type="entry name" value="NUCLEOLAR COMPLEX 2 AND RAD4-RELATED"/>
    <property type="match status" value="1"/>
</dbReference>
<name>A0AAV5RP02_STABA</name>
<keyword evidence="3" id="KW-0539">Nucleus</keyword>
<feature type="compositionally biased region" description="Basic and acidic residues" evidence="4">
    <location>
        <begin position="575"/>
        <end position="585"/>
    </location>
</feature>
<evidence type="ECO:0000256" key="4">
    <source>
        <dbReference type="SAM" id="MobiDB-lite"/>
    </source>
</evidence>
<dbReference type="InterPro" id="IPR016024">
    <property type="entry name" value="ARM-type_fold"/>
</dbReference>
<comment type="subcellular location">
    <subcellularLocation>
        <location evidence="1">Nucleus</location>
    </subcellularLocation>
</comment>
<comment type="caution">
    <text evidence="5">The sequence shown here is derived from an EMBL/GenBank/DDBJ whole genome shotgun (WGS) entry which is preliminary data.</text>
</comment>
<organism evidence="5 6">
    <name type="scientific">Starmerella bacillaris</name>
    <name type="common">Yeast</name>
    <name type="synonym">Candida zemplinina</name>
    <dbReference type="NCBI Taxonomy" id="1247836"/>
    <lineage>
        <taxon>Eukaryota</taxon>
        <taxon>Fungi</taxon>
        <taxon>Dikarya</taxon>
        <taxon>Ascomycota</taxon>
        <taxon>Saccharomycotina</taxon>
        <taxon>Dipodascomycetes</taxon>
        <taxon>Dipodascales</taxon>
        <taxon>Trichomonascaceae</taxon>
        <taxon>Starmerella</taxon>
    </lineage>
</organism>
<dbReference type="InterPro" id="IPR005343">
    <property type="entry name" value="Noc2"/>
</dbReference>
<feature type="compositionally biased region" description="Acidic residues" evidence="4">
    <location>
        <begin position="586"/>
        <end position="622"/>
    </location>
</feature>
<evidence type="ECO:0000256" key="2">
    <source>
        <dbReference type="ARBA" id="ARBA00005907"/>
    </source>
</evidence>
<dbReference type="GO" id="GO:0042273">
    <property type="term" value="P:ribosomal large subunit biogenesis"/>
    <property type="evidence" value="ECO:0007669"/>
    <property type="project" value="TreeGrafter"/>
</dbReference>
<evidence type="ECO:0000256" key="1">
    <source>
        <dbReference type="ARBA" id="ARBA00004123"/>
    </source>
</evidence>
<keyword evidence="6" id="KW-1185">Reference proteome</keyword>
<feature type="compositionally biased region" description="Low complexity" evidence="4">
    <location>
        <begin position="68"/>
        <end position="78"/>
    </location>
</feature>
<dbReference type="PANTHER" id="PTHR12687:SF4">
    <property type="entry name" value="NUCLEOLAR COMPLEX PROTEIN 2 HOMOLOG"/>
    <property type="match status" value="1"/>
</dbReference>
<dbReference type="Proteomes" id="UP001362899">
    <property type="component" value="Unassembled WGS sequence"/>
</dbReference>
<feature type="compositionally biased region" description="Basic residues" evidence="4">
    <location>
        <begin position="1"/>
        <end position="16"/>
    </location>
</feature>
<feature type="region of interest" description="Disordered" evidence="4">
    <location>
        <begin position="1"/>
        <end position="98"/>
    </location>
</feature>
<comment type="similarity">
    <text evidence="2">Belongs to the NOC2 family.</text>
</comment>
<dbReference type="GO" id="GO:0030690">
    <property type="term" value="C:Noc1p-Noc2p complex"/>
    <property type="evidence" value="ECO:0007669"/>
    <property type="project" value="TreeGrafter"/>
</dbReference>
<dbReference type="GO" id="GO:0030691">
    <property type="term" value="C:Noc2p-Noc3p complex"/>
    <property type="evidence" value="ECO:0007669"/>
    <property type="project" value="TreeGrafter"/>
</dbReference>
<sequence>MAGLKRAKKFRQKHLPKKLENVKKARKLADKYGKRTTKSLKPAASAKAEQTRDFDVPAQELFNDADLKNNSNSNANSDADSDSDAEAEAKSSIEGGDLMQYISDDDEDAKAEEQAYLAEDVEIDLTVIKKWRKQLVRKSDTLPTVLTAIHTRSETTNRDIEQQLSDLLLEVVPKALETHFTPTNAPTHPVQKQLTEAVLPLLSSADGSVLVRAISLASSVLPLVSEREQKQLAKALASVVVRMSTSDDARLAAFDAMKQASLLNDKTRALFAKQGYKALVRVSARTNTHTLPTINLAKNLFATLFETSEVVTPVYDLAFSEIRQLALHLKSALDRTKNPGYDLQVCCTWPFVHSLDFWSRVLSTASPLQPLIHPLCQVTLRTSTLVTTVQYIPMRLHLVQSLIRLSRHTQVYIPLSPVLLDTVMETSCFQKQAKPSTLQRPDLESLLHVPTMYLNTSVYQSTAVSAFVDLMVDNLCLYSKHIAFPELVAPILARLRKFARKNTLSVVSKPLVELCQRLEANSAYILKQRANVNFGPKDTNNIAKFLQDVDWQNTPLGKEAVARAKVREIQRQLMREQAEAAKAEQDDQDEQDSSDDDSGSDEAEMEDENENENENEDEEEME</sequence>
<dbReference type="GO" id="GO:0005654">
    <property type="term" value="C:nucleoplasm"/>
    <property type="evidence" value="ECO:0007669"/>
    <property type="project" value="TreeGrafter"/>
</dbReference>
<reference evidence="5 6" key="1">
    <citation type="journal article" date="2023" name="Elife">
        <title>Identification of key yeast species and microbe-microbe interactions impacting larval growth of Drosophila in the wild.</title>
        <authorList>
            <person name="Mure A."/>
            <person name="Sugiura Y."/>
            <person name="Maeda R."/>
            <person name="Honda K."/>
            <person name="Sakurai N."/>
            <person name="Takahashi Y."/>
            <person name="Watada M."/>
            <person name="Katoh T."/>
            <person name="Gotoh A."/>
            <person name="Gotoh Y."/>
            <person name="Taniguchi I."/>
            <person name="Nakamura K."/>
            <person name="Hayashi T."/>
            <person name="Katayama T."/>
            <person name="Uemura T."/>
            <person name="Hattori Y."/>
        </authorList>
    </citation>
    <scope>NUCLEOTIDE SEQUENCE [LARGE SCALE GENOMIC DNA]</scope>
    <source>
        <strain evidence="5 6">SB-73</strain>
    </source>
</reference>
<dbReference type="Pfam" id="PF03715">
    <property type="entry name" value="Noc2"/>
    <property type="match status" value="1"/>
</dbReference>
<evidence type="ECO:0000256" key="3">
    <source>
        <dbReference type="ARBA" id="ARBA00023242"/>
    </source>
</evidence>
<feature type="region of interest" description="Disordered" evidence="4">
    <location>
        <begin position="575"/>
        <end position="622"/>
    </location>
</feature>
<gene>
    <name evidence="5" type="ORF">DASB73_038460</name>
</gene>
<dbReference type="GO" id="GO:0005730">
    <property type="term" value="C:nucleolus"/>
    <property type="evidence" value="ECO:0007669"/>
    <property type="project" value="TreeGrafter"/>
</dbReference>
<evidence type="ECO:0000313" key="6">
    <source>
        <dbReference type="Proteomes" id="UP001362899"/>
    </source>
</evidence>
<proteinExistence type="inferred from homology"/>